<dbReference type="InterPro" id="IPR002110">
    <property type="entry name" value="Ankyrin_rpt"/>
</dbReference>
<sequence length="938" mass="105353">MPTECITNPLQRELADSIIRMVPLDELRILLACGAKVNEPVTQGLRPLHYAVWQRYMEAARLLLVRGGDVNARDECGYSALHLSAEHGYTELVTMLLHQGAQVDYRENTDDPFPRTTLCDEPLRLAIRNRHIEVAQILLEHGADPNKRYFFGAEINLVSPLDLDFLQLLLTFGANPDTRDRAGLTPLMKAARSSQGMDSVLLLLSYGADVNAMTDARHDYRTVLHYAVLSGNLSTVNLLVKQGARVDYPTDYQKPTPLDLAILKGDPELVKMLLVAGANVNSSSPIIGSALHVACADNIPNRLDILKLLLSSGADPNMVIESDEGPPLRPVLAEYISSNENPCPVVLNMLLRYGAKVVMKTQFRDPHGLLNYLQNLAQQPSLFITMLEAAESFDICMIRRSSFLTESQKQLLLQLATQPLPLRQQTRLFLRRYVGKNLPNVFVELLPFRVNGAEERKRSGDVVGEASLAAGLRALEHGSDLLLGQTGAMSLTRLLGRQTLSETLQQVLQGCEPEPSRWESDEGPLEWNPWRTPELELLAGSGQQLEMAESEGPGLPMKRPKTFIGHHIRPTIEDICEQSTQYWILSGVGGHLDRSERSQGHQRDLLDVHWFTNKTSAGRYINFHGERYTIDFQLDTDVSWCHTTVDHVQVTRCSSLDRYGRSLFLSWVMVALASENKRSLGTDVATMGRYNIAIYASVGRRDFISSQISMASLYFVIYSDVWLFVSSITPNVPLRSRDLSKNILIYLYKHNIDVYKVSWRHGVHMLAGSVGCSIESKHEVTILGGLNEFCVKFYGPRGTPYEGGVWKVRVHLPEHYPFKSPSIGFMNKVYHPNIDEVSGTVCLDVINQAWTALYDLSNIFESFLPQLLTYPNPIDPLNGDAAAMYLHKPEEYKKKVQEYVRKYATEEALREQENQAVSSDSESSMSDFSEDETQDMEL</sequence>
<dbReference type="PANTHER" id="PTHR24198">
    <property type="entry name" value="ANKYRIN REPEAT AND PROTEIN KINASE DOMAIN-CONTAINING PROTEIN"/>
    <property type="match status" value="1"/>
</dbReference>
<dbReference type="InterPro" id="IPR016135">
    <property type="entry name" value="UBQ-conjugating_enzyme/RWD"/>
</dbReference>
<evidence type="ECO:0000256" key="6">
    <source>
        <dbReference type="ARBA" id="ARBA00022843"/>
    </source>
</evidence>
<keyword evidence="6" id="KW-0832">Ubl conjugation</keyword>
<gene>
    <name evidence="22" type="ORF">TMSB3V08_LOCUS7095</name>
</gene>
<evidence type="ECO:0000259" key="21">
    <source>
        <dbReference type="PROSITE" id="PS50127"/>
    </source>
</evidence>
<dbReference type="AlphaFoldDB" id="A0A7R9ECA5"/>
<dbReference type="GO" id="GO:0061631">
    <property type="term" value="F:ubiquitin conjugating enzyme activity"/>
    <property type="evidence" value="ECO:0007669"/>
    <property type="project" value="UniProtKB-EC"/>
</dbReference>
<dbReference type="SMART" id="SM00212">
    <property type="entry name" value="UBCc"/>
    <property type="match status" value="1"/>
</dbReference>
<dbReference type="InterPro" id="IPR000608">
    <property type="entry name" value="UBC"/>
</dbReference>
<feature type="repeat" description="ANK" evidence="18">
    <location>
        <begin position="122"/>
        <end position="150"/>
    </location>
</feature>
<keyword evidence="2" id="KW-0677">Repeat</keyword>
<evidence type="ECO:0000256" key="5">
    <source>
        <dbReference type="ARBA" id="ARBA00022840"/>
    </source>
</evidence>
<dbReference type="GO" id="GO:0005524">
    <property type="term" value="F:ATP binding"/>
    <property type="evidence" value="ECO:0007669"/>
    <property type="project" value="UniProtKB-KW"/>
</dbReference>
<evidence type="ECO:0000256" key="7">
    <source>
        <dbReference type="ARBA" id="ARBA00022990"/>
    </source>
</evidence>
<organism evidence="22">
    <name type="scientific">Timema monikensis</name>
    <dbReference type="NCBI Taxonomy" id="170555"/>
    <lineage>
        <taxon>Eukaryota</taxon>
        <taxon>Metazoa</taxon>
        <taxon>Ecdysozoa</taxon>
        <taxon>Arthropoda</taxon>
        <taxon>Hexapoda</taxon>
        <taxon>Insecta</taxon>
        <taxon>Pterygota</taxon>
        <taxon>Neoptera</taxon>
        <taxon>Polyneoptera</taxon>
        <taxon>Phasmatodea</taxon>
        <taxon>Timematodea</taxon>
        <taxon>Timematoidea</taxon>
        <taxon>Timematidae</taxon>
        <taxon>Timema</taxon>
    </lineage>
</organism>
<feature type="compositionally biased region" description="Acidic residues" evidence="20">
    <location>
        <begin position="928"/>
        <end position="938"/>
    </location>
</feature>
<evidence type="ECO:0000256" key="1">
    <source>
        <dbReference type="ARBA" id="ARBA00022679"/>
    </source>
</evidence>
<evidence type="ECO:0000256" key="12">
    <source>
        <dbReference type="ARBA" id="ARBA00063081"/>
    </source>
</evidence>
<evidence type="ECO:0000256" key="14">
    <source>
        <dbReference type="ARBA" id="ARBA00076312"/>
    </source>
</evidence>
<evidence type="ECO:0000256" key="9">
    <source>
        <dbReference type="ARBA" id="ARBA00035845"/>
    </source>
</evidence>
<accession>A0A7R9ECA5</accession>
<dbReference type="Gene3D" id="3.10.110.10">
    <property type="entry name" value="Ubiquitin Conjugating Enzyme"/>
    <property type="match status" value="1"/>
</dbReference>
<dbReference type="InterPro" id="IPR036770">
    <property type="entry name" value="Ankyrin_rpt-contain_sf"/>
</dbReference>
<feature type="compositionally biased region" description="Low complexity" evidence="20">
    <location>
        <begin position="918"/>
        <end position="927"/>
    </location>
</feature>
<dbReference type="Pfam" id="PF00023">
    <property type="entry name" value="Ank"/>
    <property type="match status" value="2"/>
</dbReference>
<dbReference type="FunFam" id="3.10.110.10:FF:000078">
    <property type="entry name" value="ubiquitin-conjugating enzyme E2 H isoform X2"/>
    <property type="match status" value="1"/>
</dbReference>
<evidence type="ECO:0000256" key="18">
    <source>
        <dbReference type="PROSITE-ProRule" id="PRU00023"/>
    </source>
</evidence>
<dbReference type="PROSITE" id="PS50088">
    <property type="entry name" value="ANK_REPEAT"/>
    <property type="match status" value="6"/>
</dbReference>
<dbReference type="Pfam" id="PF00179">
    <property type="entry name" value="UQ_con"/>
    <property type="match status" value="1"/>
</dbReference>
<evidence type="ECO:0000256" key="3">
    <source>
        <dbReference type="ARBA" id="ARBA00022741"/>
    </source>
</evidence>
<dbReference type="EMBL" id="OB794456">
    <property type="protein sequence ID" value="CAD7430336.1"/>
    <property type="molecule type" value="Genomic_DNA"/>
</dbReference>
<evidence type="ECO:0000256" key="15">
    <source>
        <dbReference type="ARBA" id="ARBA00077502"/>
    </source>
</evidence>
<keyword evidence="4" id="KW-0833">Ubl conjugation pathway</keyword>
<evidence type="ECO:0000256" key="20">
    <source>
        <dbReference type="SAM" id="MobiDB-lite"/>
    </source>
</evidence>
<evidence type="ECO:0000256" key="8">
    <source>
        <dbReference type="ARBA" id="ARBA00023043"/>
    </source>
</evidence>
<dbReference type="CDD" id="cd23797">
    <property type="entry name" value="UBCc_UBE2H"/>
    <property type="match status" value="1"/>
</dbReference>
<feature type="active site" description="Glycyl thioester intermediate" evidence="19">
    <location>
        <position position="842"/>
    </location>
</feature>
<dbReference type="Pfam" id="PF12796">
    <property type="entry name" value="Ank_2"/>
    <property type="match status" value="2"/>
</dbReference>
<dbReference type="EC" id="2.3.2.24" evidence="10"/>
<dbReference type="SUPFAM" id="SSF48403">
    <property type="entry name" value="Ankyrin repeat"/>
    <property type="match status" value="1"/>
</dbReference>
<evidence type="ECO:0000256" key="17">
    <source>
        <dbReference type="ARBA" id="ARBA00082119"/>
    </source>
</evidence>
<dbReference type="SMART" id="SM00248">
    <property type="entry name" value="ANK"/>
    <property type="match status" value="7"/>
</dbReference>
<feature type="repeat" description="ANK" evidence="18">
    <location>
        <begin position="43"/>
        <end position="75"/>
    </location>
</feature>
<feature type="region of interest" description="Disordered" evidence="20">
    <location>
        <begin position="907"/>
        <end position="938"/>
    </location>
</feature>
<keyword evidence="7" id="KW-0007">Acetylation</keyword>
<dbReference type="PANTHER" id="PTHR24198:SF165">
    <property type="entry name" value="ANKYRIN REPEAT-CONTAINING PROTEIN-RELATED"/>
    <property type="match status" value="1"/>
</dbReference>
<proteinExistence type="predicted"/>
<dbReference type="PROSITE" id="PS50297">
    <property type="entry name" value="ANK_REP_REGION"/>
    <property type="match status" value="6"/>
</dbReference>
<dbReference type="Gene3D" id="1.25.40.20">
    <property type="entry name" value="Ankyrin repeat-containing domain"/>
    <property type="match status" value="2"/>
</dbReference>
<reference evidence="22" key="1">
    <citation type="submission" date="2020-11" db="EMBL/GenBank/DDBJ databases">
        <authorList>
            <person name="Tran Van P."/>
        </authorList>
    </citation>
    <scope>NUCLEOTIDE SEQUENCE</scope>
</reference>
<keyword evidence="1" id="KW-0808">Transferase</keyword>
<dbReference type="GO" id="GO:0005737">
    <property type="term" value="C:cytoplasm"/>
    <property type="evidence" value="ECO:0007669"/>
    <property type="project" value="TreeGrafter"/>
</dbReference>
<feature type="repeat" description="ANK" evidence="18">
    <location>
        <begin position="253"/>
        <end position="285"/>
    </location>
</feature>
<protein>
    <recommendedName>
        <fullName evidence="13">Ubiquitin-conjugating enzyme E2 H</fullName>
        <ecNumber evidence="10">2.3.2.24</ecNumber>
    </recommendedName>
    <alternativeName>
        <fullName evidence="16">(E3-independent) E2 ubiquitin-conjugating enzyme H</fullName>
    </alternativeName>
    <alternativeName>
        <fullName evidence="14">E2 ubiquitin-conjugating enzyme H</fullName>
    </alternativeName>
    <alternativeName>
        <fullName evidence="17">Ubiquitin carrier protein H</fullName>
    </alternativeName>
    <alternativeName>
        <fullName evidence="15">Ubiquitin-protein ligase H</fullName>
    </alternativeName>
</protein>
<evidence type="ECO:0000256" key="2">
    <source>
        <dbReference type="ARBA" id="ARBA00022737"/>
    </source>
</evidence>
<dbReference type="InterPro" id="IPR023313">
    <property type="entry name" value="UBQ-conjugating_AS"/>
</dbReference>
<evidence type="ECO:0000313" key="22">
    <source>
        <dbReference type="EMBL" id="CAD7430336.1"/>
    </source>
</evidence>
<comment type="subunit">
    <text evidence="12">Interacts with MAEA and WDR26, components of the CTLH complex that contains GID4, RANBP9 and/or RANBP10, MKLN1, MAEA, RMND5A (or alternatively its paralog RMND5B), GID8, ARMC8, WDR26 and YPEL5.</text>
</comment>
<keyword evidence="8 18" id="KW-0040">ANK repeat</keyword>
<name>A0A7R9ECA5_9NEOP</name>
<evidence type="ECO:0000256" key="4">
    <source>
        <dbReference type="ARBA" id="ARBA00022786"/>
    </source>
</evidence>
<dbReference type="PROSITE" id="PS50127">
    <property type="entry name" value="UBC_2"/>
    <property type="match status" value="1"/>
</dbReference>
<comment type="function">
    <text evidence="11">Accepts ubiquitin from the E1 complex and catalyzes its covalent attachment to other proteins. E2 ubiquitin conjugating enzyme that transfers ubiquitin to MAEA, a core component of the CTLH E3 ubiquitin-protein ligase complex. In vitro catalyzes 'Lys-11'- and 'Lys-48'-linked polyubiquitination. Capable, in vitro, to ubiquitinate histone H2A.</text>
</comment>
<feature type="repeat" description="ANK" evidence="18">
    <location>
        <begin position="182"/>
        <end position="215"/>
    </location>
</feature>
<evidence type="ECO:0000256" key="19">
    <source>
        <dbReference type="PROSITE-ProRule" id="PRU10133"/>
    </source>
</evidence>
<dbReference type="PRINTS" id="PR01415">
    <property type="entry name" value="ANKYRIN"/>
</dbReference>
<evidence type="ECO:0000256" key="11">
    <source>
        <dbReference type="ARBA" id="ARBA00060202"/>
    </source>
</evidence>
<feature type="repeat" description="ANK" evidence="18">
    <location>
        <begin position="76"/>
        <end position="108"/>
    </location>
</feature>
<evidence type="ECO:0000256" key="10">
    <source>
        <dbReference type="ARBA" id="ARBA00039076"/>
    </source>
</evidence>
<evidence type="ECO:0000256" key="13">
    <source>
        <dbReference type="ARBA" id="ARBA00072436"/>
    </source>
</evidence>
<dbReference type="PROSITE" id="PS00183">
    <property type="entry name" value="UBC_1"/>
    <property type="match status" value="1"/>
</dbReference>
<dbReference type="SUPFAM" id="SSF54495">
    <property type="entry name" value="UBC-like"/>
    <property type="match status" value="1"/>
</dbReference>
<feature type="repeat" description="ANK" evidence="18">
    <location>
        <begin position="219"/>
        <end position="251"/>
    </location>
</feature>
<evidence type="ECO:0000256" key="16">
    <source>
        <dbReference type="ARBA" id="ARBA00078369"/>
    </source>
</evidence>
<feature type="domain" description="UBC core" evidence="21">
    <location>
        <begin position="742"/>
        <end position="905"/>
    </location>
</feature>
<keyword evidence="3" id="KW-0547">Nucleotide-binding</keyword>
<keyword evidence="5" id="KW-0067">ATP-binding</keyword>
<comment type="catalytic activity">
    <reaction evidence="9">
        <text>S-ubiquitinyl-[E1 ubiquitin-activating enzyme]-L-cysteine + [acceptor protein]-L-lysine = [E1 ubiquitin-activating enzyme]-L-cysteine + N(6)-monoubiquitinyl-[acceptor protein]-L-lysine.</text>
        <dbReference type="EC" id="2.3.2.24"/>
    </reaction>
</comment>